<protein>
    <recommendedName>
        <fullName evidence="2">DUF7798 domain-containing protein</fullName>
    </recommendedName>
</protein>
<gene>
    <name evidence="3" type="ORF">DVH24_024503</name>
</gene>
<dbReference type="SUPFAM" id="SSF52047">
    <property type="entry name" value="RNI-like"/>
    <property type="match status" value="1"/>
</dbReference>
<dbReference type="InterPro" id="IPR032675">
    <property type="entry name" value="LRR_dom_sf"/>
</dbReference>
<dbReference type="PANTHER" id="PTHR46667">
    <property type="entry name" value="OS05G0182700 PROTEIN"/>
    <property type="match status" value="1"/>
</dbReference>
<dbReference type="Gene3D" id="3.80.10.10">
    <property type="entry name" value="Ribonuclease Inhibitor"/>
    <property type="match status" value="1"/>
</dbReference>
<feature type="region of interest" description="Disordered" evidence="1">
    <location>
        <begin position="1"/>
        <end position="27"/>
    </location>
</feature>
<evidence type="ECO:0000256" key="1">
    <source>
        <dbReference type="SAM" id="MobiDB-lite"/>
    </source>
</evidence>
<dbReference type="AlphaFoldDB" id="A0A498JG55"/>
<comment type="caution">
    <text evidence="3">The sequence shown here is derived from an EMBL/GenBank/DDBJ whole genome shotgun (WGS) entry which is preliminary data.</text>
</comment>
<organism evidence="3 4">
    <name type="scientific">Malus domestica</name>
    <name type="common">Apple</name>
    <name type="synonym">Pyrus malus</name>
    <dbReference type="NCBI Taxonomy" id="3750"/>
    <lineage>
        <taxon>Eukaryota</taxon>
        <taxon>Viridiplantae</taxon>
        <taxon>Streptophyta</taxon>
        <taxon>Embryophyta</taxon>
        <taxon>Tracheophyta</taxon>
        <taxon>Spermatophyta</taxon>
        <taxon>Magnoliopsida</taxon>
        <taxon>eudicotyledons</taxon>
        <taxon>Gunneridae</taxon>
        <taxon>Pentapetalae</taxon>
        <taxon>rosids</taxon>
        <taxon>fabids</taxon>
        <taxon>Rosales</taxon>
        <taxon>Rosaceae</taxon>
        <taxon>Amygdaloideae</taxon>
        <taxon>Maleae</taxon>
        <taxon>Malus</taxon>
    </lineage>
</organism>
<accession>A0A498JG55</accession>
<reference evidence="3 4" key="1">
    <citation type="submission" date="2018-10" db="EMBL/GenBank/DDBJ databases">
        <title>A high-quality apple genome assembly.</title>
        <authorList>
            <person name="Hu J."/>
        </authorList>
    </citation>
    <scope>NUCLEOTIDE SEQUENCE [LARGE SCALE GENOMIC DNA]</scope>
    <source>
        <strain evidence="4">cv. HFTH1</strain>
        <tissue evidence="3">Young leaf</tissue>
    </source>
</reference>
<keyword evidence="4" id="KW-1185">Reference proteome</keyword>
<dbReference type="InterPro" id="IPR056700">
    <property type="entry name" value="DUF7798"/>
</dbReference>
<sequence>MHDLEASPKLDGSSSKPRVKEVSSEEKDNVSHIEIKITEYHSSDEKCVLRYLNLSDNAMGNYGVNAFESLLSSQNNLRELYLMNMARLNMCHNMREWHCDAIRKIKWLNENEISVMINTEGQANYEGFFYCIKYGEELTFKLLLYFQAVKAKSLGFTKLGLIVLGNGRLSDLIAQLQDILEGVNEADILPEKFDNAVIKAQIPQLAREIRELTSSRPVTIYNENSSSSGNYASYLVPLAALAAMGYCYMWWRDWSFSDVMYVTRHNMANVVEALIREAEWLNRVTKITKFGSFMVQLDRSVEALNKGKKQKTRDGGYGDEIKRLHDLSVNKVVDMATRFESALVGHVNNIICSTTVRLERLHSDDWWCSAISQLLMIGKSIVSSSNKTQEANVDAVLGTGDPSLLVENTSVEQLGFVRKVTIFKDSTSIIGDAASKDGLQVHGVSPFDIMGRNLFWEKQLQRLQMGAVTRKFLVVNFSSGFDESSYLSRVENFEEMSQENYGEATGNKNSLTQFKRAAIPGRIIMISKSSSTIPFLSLEDKANFQGGSIVMTQIITEVLCFITVRNC</sequence>
<evidence type="ECO:0000313" key="3">
    <source>
        <dbReference type="EMBL" id="RXH94819.1"/>
    </source>
</evidence>
<proteinExistence type="predicted"/>
<feature type="compositionally biased region" description="Basic and acidic residues" evidence="1">
    <location>
        <begin position="18"/>
        <end position="27"/>
    </location>
</feature>
<name>A0A498JG55_MALDO</name>
<dbReference type="Proteomes" id="UP000290289">
    <property type="component" value="Chromosome 7"/>
</dbReference>
<evidence type="ECO:0000259" key="2">
    <source>
        <dbReference type="Pfam" id="PF25074"/>
    </source>
</evidence>
<evidence type="ECO:0000313" key="4">
    <source>
        <dbReference type="Proteomes" id="UP000290289"/>
    </source>
</evidence>
<dbReference type="Pfam" id="PF25074">
    <property type="entry name" value="DUF7798"/>
    <property type="match status" value="1"/>
</dbReference>
<dbReference type="EMBL" id="RDQH01000333">
    <property type="protein sequence ID" value="RXH94819.1"/>
    <property type="molecule type" value="Genomic_DNA"/>
</dbReference>
<feature type="domain" description="DUF7798" evidence="2">
    <location>
        <begin position="283"/>
        <end position="394"/>
    </location>
</feature>
<dbReference type="PANTHER" id="PTHR46667:SF1">
    <property type="entry name" value="OS09G0482740 PROTEIN"/>
    <property type="match status" value="1"/>
</dbReference>